<keyword evidence="9" id="KW-1185">Reference proteome</keyword>
<reference evidence="9" key="1">
    <citation type="journal article" date="2019" name="Int. J. Syst. Evol. Microbiol.">
        <title>The Global Catalogue of Microorganisms (GCM) 10K type strain sequencing project: providing services to taxonomists for standard genome sequencing and annotation.</title>
        <authorList>
            <consortium name="The Broad Institute Genomics Platform"/>
            <consortium name="The Broad Institute Genome Sequencing Center for Infectious Disease"/>
            <person name="Wu L."/>
            <person name="Ma J."/>
        </authorList>
    </citation>
    <scope>NUCLEOTIDE SEQUENCE [LARGE SCALE GENOMIC DNA]</scope>
    <source>
        <strain evidence="9">NBRC 102520</strain>
    </source>
</reference>
<evidence type="ECO:0000256" key="1">
    <source>
        <dbReference type="ARBA" id="ARBA00010914"/>
    </source>
</evidence>
<dbReference type="PRINTS" id="PR00355">
    <property type="entry name" value="ADRENODOXIN"/>
</dbReference>
<name>A0ABQ6AXF9_9BRAD</name>
<dbReference type="RefSeq" id="WP_284262570.1">
    <property type="nucleotide sequence ID" value="NZ_BSOW01000004.1"/>
</dbReference>
<comment type="similarity">
    <text evidence="1">Belongs to the adrenodoxin/putidaredoxin family.</text>
</comment>
<dbReference type="SUPFAM" id="SSF54292">
    <property type="entry name" value="2Fe-2S ferredoxin-like"/>
    <property type="match status" value="1"/>
</dbReference>
<evidence type="ECO:0000256" key="6">
    <source>
        <dbReference type="ARBA" id="ARBA00034078"/>
    </source>
</evidence>
<dbReference type="Pfam" id="PF00111">
    <property type="entry name" value="Fer2"/>
    <property type="match status" value="1"/>
</dbReference>
<keyword evidence="4" id="KW-0408">Iron</keyword>
<gene>
    <name evidence="8" type="ORF">GCM10007857_13270</name>
</gene>
<dbReference type="InterPro" id="IPR001055">
    <property type="entry name" value="Adrenodoxin-like"/>
</dbReference>
<keyword evidence="5" id="KW-0411">Iron-sulfur</keyword>
<dbReference type="InterPro" id="IPR036010">
    <property type="entry name" value="2Fe-2S_ferredoxin-like_sf"/>
</dbReference>
<evidence type="ECO:0000313" key="8">
    <source>
        <dbReference type="EMBL" id="GLR84617.1"/>
    </source>
</evidence>
<evidence type="ECO:0000256" key="4">
    <source>
        <dbReference type="ARBA" id="ARBA00023004"/>
    </source>
</evidence>
<evidence type="ECO:0000259" key="7">
    <source>
        <dbReference type="PROSITE" id="PS51085"/>
    </source>
</evidence>
<dbReference type="PROSITE" id="PS51085">
    <property type="entry name" value="2FE2S_FER_2"/>
    <property type="match status" value="1"/>
</dbReference>
<dbReference type="PANTHER" id="PTHR23426">
    <property type="entry name" value="FERREDOXIN/ADRENODOXIN"/>
    <property type="match status" value="1"/>
</dbReference>
<comment type="caution">
    <text evidence="8">The sequence shown here is derived from an EMBL/GenBank/DDBJ whole genome shotgun (WGS) entry which is preliminary data.</text>
</comment>
<keyword evidence="3" id="KW-0479">Metal-binding</keyword>
<dbReference type="InterPro" id="IPR012675">
    <property type="entry name" value="Beta-grasp_dom_sf"/>
</dbReference>
<organism evidence="8 9">
    <name type="scientific">Bradyrhizobium iriomotense</name>
    <dbReference type="NCBI Taxonomy" id="441950"/>
    <lineage>
        <taxon>Bacteria</taxon>
        <taxon>Pseudomonadati</taxon>
        <taxon>Pseudomonadota</taxon>
        <taxon>Alphaproteobacteria</taxon>
        <taxon>Hyphomicrobiales</taxon>
        <taxon>Nitrobacteraceae</taxon>
        <taxon>Bradyrhizobium</taxon>
    </lineage>
</organism>
<evidence type="ECO:0000256" key="3">
    <source>
        <dbReference type="ARBA" id="ARBA00022723"/>
    </source>
</evidence>
<accession>A0ABQ6AXF9</accession>
<evidence type="ECO:0000313" key="9">
    <source>
        <dbReference type="Proteomes" id="UP001156905"/>
    </source>
</evidence>
<feature type="domain" description="2Fe-2S ferredoxin-type" evidence="7">
    <location>
        <begin position="3"/>
        <end position="105"/>
    </location>
</feature>
<comment type="cofactor">
    <cofactor evidence="6">
        <name>[2Fe-2S] cluster</name>
        <dbReference type="ChEBI" id="CHEBI:190135"/>
    </cofactor>
</comment>
<dbReference type="PANTHER" id="PTHR23426:SF65">
    <property type="entry name" value="FERREDOXIN-2, MITOCHONDRIAL"/>
    <property type="match status" value="1"/>
</dbReference>
<evidence type="ECO:0000256" key="2">
    <source>
        <dbReference type="ARBA" id="ARBA00022714"/>
    </source>
</evidence>
<dbReference type="Gene3D" id="3.10.20.30">
    <property type="match status" value="1"/>
</dbReference>
<dbReference type="Proteomes" id="UP001156905">
    <property type="component" value="Unassembled WGS sequence"/>
</dbReference>
<proteinExistence type="inferred from homology"/>
<dbReference type="EMBL" id="BSOW01000004">
    <property type="protein sequence ID" value="GLR84617.1"/>
    <property type="molecule type" value="Genomic_DNA"/>
</dbReference>
<sequence length="105" mass="11344">MTNLLVITPSGSRRRIEAAAGITIMENIRNAGVGELAALCGGCRSCATCHVYLEVERPDLLPPISDEENDLLDSSDHRRTNSRLSCQIVVKAEMGMMSAEIAPET</sequence>
<dbReference type="CDD" id="cd00207">
    <property type="entry name" value="fer2"/>
    <property type="match status" value="1"/>
</dbReference>
<dbReference type="InterPro" id="IPR001041">
    <property type="entry name" value="2Fe-2S_ferredoxin-type"/>
</dbReference>
<keyword evidence="2" id="KW-0001">2Fe-2S</keyword>
<evidence type="ECO:0000256" key="5">
    <source>
        <dbReference type="ARBA" id="ARBA00023014"/>
    </source>
</evidence>
<protein>
    <submittedName>
        <fullName evidence="8">Ferredoxin</fullName>
    </submittedName>
</protein>